<name>A0ABR2IRP9_9EUKA</name>
<protein>
    <submittedName>
        <fullName evidence="1">Uncharacterized protein</fullName>
    </submittedName>
</protein>
<reference evidence="1 2" key="1">
    <citation type="submission" date="2024-04" db="EMBL/GenBank/DDBJ databases">
        <title>Tritrichomonas musculus Genome.</title>
        <authorList>
            <person name="Alves-Ferreira E."/>
            <person name="Grigg M."/>
            <person name="Lorenzi H."/>
            <person name="Galac M."/>
        </authorList>
    </citation>
    <scope>NUCLEOTIDE SEQUENCE [LARGE SCALE GENOMIC DNA]</scope>
    <source>
        <strain evidence="1 2">EAF2021</strain>
    </source>
</reference>
<organism evidence="1 2">
    <name type="scientific">Tritrichomonas musculus</name>
    <dbReference type="NCBI Taxonomy" id="1915356"/>
    <lineage>
        <taxon>Eukaryota</taxon>
        <taxon>Metamonada</taxon>
        <taxon>Parabasalia</taxon>
        <taxon>Tritrichomonadida</taxon>
        <taxon>Tritrichomonadidae</taxon>
        <taxon>Tritrichomonas</taxon>
    </lineage>
</organism>
<evidence type="ECO:0000313" key="1">
    <source>
        <dbReference type="EMBL" id="KAK8867241.1"/>
    </source>
</evidence>
<comment type="caution">
    <text evidence="1">The sequence shown here is derived from an EMBL/GenBank/DDBJ whole genome shotgun (WGS) entry which is preliminary data.</text>
</comment>
<accession>A0ABR2IRP9</accession>
<evidence type="ECO:0000313" key="2">
    <source>
        <dbReference type="Proteomes" id="UP001470230"/>
    </source>
</evidence>
<dbReference type="Proteomes" id="UP001470230">
    <property type="component" value="Unassembled WGS sequence"/>
</dbReference>
<proteinExistence type="predicted"/>
<gene>
    <name evidence="1" type="ORF">M9Y10_010218</name>
</gene>
<dbReference type="EMBL" id="JAPFFF010000015">
    <property type="protein sequence ID" value="KAK8867241.1"/>
    <property type="molecule type" value="Genomic_DNA"/>
</dbReference>
<sequence>MHKDSKTSTELLEYERKEKLAHEKLVAFHQVNNFANRIGMSPMNSDIKPIVQEFINFYENLPSHSKELYREAPDFNFIIGMIAYYLSNETNIDTIKDFFFSITGKIMSVENGIQCIKQSNCENAYWFLDTYEEN</sequence>
<keyword evidence="2" id="KW-1185">Reference proteome</keyword>